<sequence length="365" mass="40164">MQALKFATRPLTRSLVLKPSPSAARCFSAGLASMRSAHFPEWASEEAVASAQGLLARFPLEGEPAASQTQRLDATHLFQQRLLLSDMVPPHAPLVDPAEGTPLLPGEHLCFFLPRARSADLGADGSDRTFNPPAPFVRRMWAGGSMTWSRENPLLVGEKAYEHTWVEDVQVKRTAKGDEMLVVWVRKELGNERGPSIEDRRSWLFQRPLQDGGGALPRPVQSQHGEPAQSDKLGLAAGATAVQQTPATLFRYSALTYNAHAIHLDAQWAREREGHPTTVVHGPMTLALLLRKWGAEHAGWRIEHDGRLRGDAGKLARVEYRAKRPLWTGERYWLGKVEASSGSTDTMLAVKEDGTVVMEAIISPA</sequence>
<dbReference type="Gene3D" id="3.10.129.10">
    <property type="entry name" value="Hotdog Thioesterase"/>
    <property type="match status" value="1"/>
</dbReference>
<dbReference type="Proteomes" id="UP000245946">
    <property type="component" value="Unassembled WGS sequence"/>
</dbReference>
<gene>
    <name evidence="1" type="ORF">FA09DRAFT_362346</name>
</gene>
<evidence type="ECO:0008006" key="3">
    <source>
        <dbReference type="Google" id="ProtNLM"/>
    </source>
</evidence>
<dbReference type="STRING" id="58919.A0A316Z730"/>
<dbReference type="GO" id="GO:0019171">
    <property type="term" value="F:(3R)-hydroxyacyl-[acyl-carrier-protein] dehydratase activity"/>
    <property type="evidence" value="ECO:0007669"/>
    <property type="project" value="TreeGrafter"/>
</dbReference>
<dbReference type="InterPro" id="IPR052741">
    <property type="entry name" value="Mitochondrial_HTD2"/>
</dbReference>
<evidence type="ECO:0000313" key="2">
    <source>
        <dbReference type="Proteomes" id="UP000245946"/>
    </source>
</evidence>
<dbReference type="PANTHER" id="PTHR28152:SF2">
    <property type="entry name" value="N-TERMINAL OF MAOC-LIKE DEHYDRATASE DOMAIN-CONTAINING PROTEIN"/>
    <property type="match status" value="1"/>
</dbReference>
<proteinExistence type="predicted"/>
<dbReference type="InterPro" id="IPR029069">
    <property type="entry name" value="HotDog_dom_sf"/>
</dbReference>
<accession>A0A316Z730</accession>
<dbReference type="GeneID" id="37273007"/>
<dbReference type="EMBL" id="KZ819301">
    <property type="protein sequence ID" value="PWN96035.1"/>
    <property type="molecule type" value="Genomic_DNA"/>
</dbReference>
<dbReference type="AlphaFoldDB" id="A0A316Z730"/>
<keyword evidence="2" id="KW-1185">Reference proteome</keyword>
<name>A0A316Z730_9BASI</name>
<dbReference type="RefSeq" id="XP_025596314.1">
    <property type="nucleotide sequence ID" value="XM_025745463.1"/>
</dbReference>
<dbReference type="GO" id="GO:0005739">
    <property type="term" value="C:mitochondrion"/>
    <property type="evidence" value="ECO:0007669"/>
    <property type="project" value="TreeGrafter"/>
</dbReference>
<dbReference type="OrthoDB" id="3257538at2759"/>
<dbReference type="SUPFAM" id="SSF54637">
    <property type="entry name" value="Thioesterase/thiol ester dehydrase-isomerase"/>
    <property type="match status" value="1"/>
</dbReference>
<organism evidence="1 2">
    <name type="scientific">Tilletiopsis washingtonensis</name>
    <dbReference type="NCBI Taxonomy" id="58919"/>
    <lineage>
        <taxon>Eukaryota</taxon>
        <taxon>Fungi</taxon>
        <taxon>Dikarya</taxon>
        <taxon>Basidiomycota</taxon>
        <taxon>Ustilaginomycotina</taxon>
        <taxon>Exobasidiomycetes</taxon>
        <taxon>Entylomatales</taxon>
        <taxon>Entylomatales incertae sedis</taxon>
        <taxon>Tilletiopsis</taxon>
    </lineage>
</organism>
<reference evidence="1 2" key="1">
    <citation type="journal article" date="2018" name="Mol. Biol. Evol.">
        <title>Broad Genomic Sampling Reveals a Smut Pathogenic Ancestry of the Fungal Clade Ustilaginomycotina.</title>
        <authorList>
            <person name="Kijpornyongpan T."/>
            <person name="Mondo S.J."/>
            <person name="Barry K."/>
            <person name="Sandor L."/>
            <person name="Lee J."/>
            <person name="Lipzen A."/>
            <person name="Pangilinan J."/>
            <person name="LaButti K."/>
            <person name="Hainaut M."/>
            <person name="Henrissat B."/>
            <person name="Grigoriev I.V."/>
            <person name="Spatafora J.W."/>
            <person name="Aime M.C."/>
        </authorList>
    </citation>
    <scope>NUCLEOTIDE SEQUENCE [LARGE SCALE GENOMIC DNA]</scope>
    <source>
        <strain evidence="1 2">MCA 4186</strain>
    </source>
</reference>
<dbReference type="PANTHER" id="PTHR28152">
    <property type="entry name" value="HYDROXYACYL-THIOESTER DEHYDRATASE TYPE 2, MITOCHONDRIAL"/>
    <property type="match status" value="1"/>
</dbReference>
<protein>
    <recommendedName>
        <fullName evidence="3">Thioesterase/thiol ester dehydrase-isomerase</fullName>
    </recommendedName>
</protein>
<evidence type="ECO:0000313" key="1">
    <source>
        <dbReference type="EMBL" id="PWN96035.1"/>
    </source>
</evidence>